<evidence type="ECO:0000256" key="1">
    <source>
        <dbReference type="SAM" id="MobiDB-lite"/>
    </source>
</evidence>
<organism evidence="2 3">
    <name type="scientific">Ramlibacter albus</name>
    <dbReference type="NCBI Taxonomy" id="2079448"/>
    <lineage>
        <taxon>Bacteria</taxon>
        <taxon>Pseudomonadati</taxon>
        <taxon>Pseudomonadota</taxon>
        <taxon>Betaproteobacteria</taxon>
        <taxon>Burkholderiales</taxon>
        <taxon>Comamonadaceae</taxon>
        <taxon>Ramlibacter</taxon>
    </lineage>
</organism>
<gene>
    <name evidence="2" type="ORF">H8R02_07410</name>
</gene>
<feature type="compositionally biased region" description="Polar residues" evidence="1">
    <location>
        <begin position="58"/>
        <end position="73"/>
    </location>
</feature>
<keyword evidence="3" id="KW-1185">Reference proteome</keyword>
<protein>
    <submittedName>
        <fullName evidence="2">Uncharacterized protein</fullName>
    </submittedName>
</protein>
<proteinExistence type="predicted"/>
<dbReference type="AlphaFoldDB" id="A0A923S1G7"/>
<name>A0A923S1G7_9BURK</name>
<comment type="caution">
    <text evidence="2">The sequence shown here is derived from an EMBL/GenBank/DDBJ whole genome shotgun (WGS) entry which is preliminary data.</text>
</comment>
<dbReference type="EMBL" id="JACORU010000002">
    <property type="protein sequence ID" value="MBC5764270.1"/>
    <property type="molecule type" value="Genomic_DNA"/>
</dbReference>
<feature type="region of interest" description="Disordered" evidence="1">
    <location>
        <begin position="58"/>
        <end position="77"/>
    </location>
</feature>
<evidence type="ECO:0000313" key="2">
    <source>
        <dbReference type="EMBL" id="MBC5764270.1"/>
    </source>
</evidence>
<dbReference type="Proteomes" id="UP000596827">
    <property type="component" value="Unassembled WGS sequence"/>
</dbReference>
<sequence length="243" mass="25361">MKRISRNLAYFAATALTVTAFAVGWRYYDALATHPGDLEQTTPAPAMASTANNTAVLGSYGGTTPTPQPSSVLSLPGSGTALSANGFPRTPAPAGAEVEVAALPGGAALAVWTQDGHLRGSRYAPGAGWGAPQDVDTIRGEPSDLELAANANGEAMAVWRHTLGEIQSLRYARWQPASGWSPPEVIPGVLPRRLNSAVRPKLVMDNEGNVTLQWPSGFGGTSAQVTRYEAGRGWSAPQDVAAR</sequence>
<evidence type="ECO:0000313" key="3">
    <source>
        <dbReference type="Proteomes" id="UP000596827"/>
    </source>
</evidence>
<dbReference type="RefSeq" id="WP_187080748.1">
    <property type="nucleotide sequence ID" value="NZ_JACORU010000002.1"/>
</dbReference>
<accession>A0A923S1G7</accession>
<reference evidence="2" key="1">
    <citation type="submission" date="2020-08" db="EMBL/GenBank/DDBJ databases">
        <title>Ramlibacter sp. GTP1 16S ribosomal RNA gene genome sequencing and assembly.</title>
        <authorList>
            <person name="Kang M."/>
        </authorList>
    </citation>
    <scope>NUCLEOTIDE SEQUENCE</scope>
    <source>
        <strain evidence="2">GTP1</strain>
    </source>
</reference>